<dbReference type="PRINTS" id="PR00237">
    <property type="entry name" value="GPCRRHODOPSN"/>
</dbReference>
<proteinExistence type="predicted"/>
<evidence type="ECO:0000256" key="2">
    <source>
        <dbReference type="ARBA" id="ARBA00022475"/>
    </source>
</evidence>
<evidence type="ECO:0000313" key="11">
    <source>
        <dbReference type="EMBL" id="KHN80563.1"/>
    </source>
</evidence>
<dbReference type="CDD" id="cd00637">
    <property type="entry name" value="7tm_classA_rhodopsin-like"/>
    <property type="match status" value="1"/>
</dbReference>
<name>A0A0B2VG94_TOXCA</name>
<organism evidence="11 12">
    <name type="scientific">Toxocara canis</name>
    <name type="common">Canine roundworm</name>
    <dbReference type="NCBI Taxonomy" id="6265"/>
    <lineage>
        <taxon>Eukaryota</taxon>
        <taxon>Metazoa</taxon>
        <taxon>Ecdysozoa</taxon>
        <taxon>Nematoda</taxon>
        <taxon>Chromadorea</taxon>
        <taxon>Rhabditida</taxon>
        <taxon>Spirurina</taxon>
        <taxon>Ascaridomorpha</taxon>
        <taxon>Ascaridoidea</taxon>
        <taxon>Toxocaridae</taxon>
        <taxon>Toxocara</taxon>
    </lineage>
</organism>
<evidence type="ECO:0000256" key="7">
    <source>
        <dbReference type="ARBA" id="ARBA00023170"/>
    </source>
</evidence>
<dbReference type="STRING" id="6265.A0A0B2VG94"/>
<dbReference type="EMBL" id="JPKZ01001707">
    <property type="protein sequence ID" value="KHN80563.1"/>
    <property type="molecule type" value="Genomic_DNA"/>
</dbReference>
<evidence type="ECO:0000256" key="9">
    <source>
        <dbReference type="SAM" id="Phobius"/>
    </source>
</evidence>
<dbReference type="Pfam" id="PF00001">
    <property type="entry name" value="7tm_1"/>
    <property type="match status" value="1"/>
</dbReference>
<feature type="transmembrane region" description="Helical" evidence="9">
    <location>
        <begin position="29"/>
        <end position="51"/>
    </location>
</feature>
<dbReference type="Gene3D" id="1.20.1070.10">
    <property type="entry name" value="Rhodopsin 7-helix transmembrane proteins"/>
    <property type="match status" value="1"/>
</dbReference>
<dbReference type="Proteomes" id="UP000031036">
    <property type="component" value="Unassembled WGS sequence"/>
</dbReference>
<keyword evidence="8" id="KW-0807">Transducer</keyword>
<dbReference type="AlphaFoldDB" id="A0A0B2VG94"/>
<feature type="transmembrane region" description="Helical" evidence="9">
    <location>
        <begin position="164"/>
        <end position="183"/>
    </location>
</feature>
<feature type="domain" description="G-protein coupled receptors family 1 profile" evidence="10">
    <location>
        <begin position="42"/>
        <end position="364"/>
    </location>
</feature>
<dbReference type="GO" id="GO:0007218">
    <property type="term" value="P:neuropeptide signaling pathway"/>
    <property type="evidence" value="ECO:0007669"/>
    <property type="project" value="TreeGrafter"/>
</dbReference>
<evidence type="ECO:0000256" key="3">
    <source>
        <dbReference type="ARBA" id="ARBA00022692"/>
    </source>
</evidence>
<dbReference type="GO" id="GO:0005886">
    <property type="term" value="C:plasma membrane"/>
    <property type="evidence" value="ECO:0007669"/>
    <property type="project" value="UniProtKB-SubCell"/>
</dbReference>
<comment type="subcellular location">
    <subcellularLocation>
        <location evidence="1">Cell membrane</location>
        <topology evidence="1">Multi-pass membrane protein</topology>
    </subcellularLocation>
</comment>
<dbReference type="PROSITE" id="PS50262">
    <property type="entry name" value="G_PROTEIN_RECEP_F1_2"/>
    <property type="match status" value="1"/>
</dbReference>
<gene>
    <name evidence="11" type="primary">GNRHR</name>
    <name evidence="11" type="ORF">Tcan_14054</name>
</gene>
<dbReference type="OMA" id="NIVMCIA"/>
<dbReference type="SUPFAM" id="SSF81321">
    <property type="entry name" value="Family A G protein-coupled receptor-like"/>
    <property type="match status" value="1"/>
</dbReference>
<evidence type="ECO:0000256" key="5">
    <source>
        <dbReference type="ARBA" id="ARBA00023040"/>
    </source>
</evidence>
<dbReference type="PANTHER" id="PTHR24230:SF154">
    <property type="entry name" value="G-PROTEIN COUPLED RECEPTORS FAMILY 1 PROFILE DOMAIN-CONTAINING PROTEIN"/>
    <property type="match status" value="1"/>
</dbReference>
<feature type="transmembrane region" description="Helical" evidence="9">
    <location>
        <begin position="348"/>
        <end position="366"/>
    </location>
</feature>
<dbReference type="OrthoDB" id="6435638at2759"/>
<evidence type="ECO:0000256" key="1">
    <source>
        <dbReference type="ARBA" id="ARBA00004651"/>
    </source>
</evidence>
<feature type="transmembrane region" description="Helical" evidence="9">
    <location>
        <begin position="231"/>
        <end position="254"/>
    </location>
</feature>
<accession>A0A0B2VG94</accession>
<comment type="caution">
    <text evidence="11">The sequence shown here is derived from an EMBL/GenBank/DDBJ whole genome shotgun (WGS) entry which is preliminary data.</text>
</comment>
<evidence type="ECO:0000256" key="8">
    <source>
        <dbReference type="ARBA" id="ARBA00023224"/>
    </source>
</evidence>
<reference evidence="11 12" key="1">
    <citation type="submission" date="2014-11" db="EMBL/GenBank/DDBJ databases">
        <title>Genetic blueprint of the zoonotic pathogen Toxocara canis.</title>
        <authorList>
            <person name="Zhu X.-Q."/>
            <person name="Korhonen P.K."/>
            <person name="Cai H."/>
            <person name="Young N.D."/>
            <person name="Nejsum P."/>
            <person name="von Samson-Himmelstjerna G."/>
            <person name="Boag P.R."/>
            <person name="Tan P."/>
            <person name="Li Q."/>
            <person name="Min J."/>
            <person name="Yang Y."/>
            <person name="Wang X."/>
            <person name="Fang X."/>
            <person name="Hall R.S."/>
            <person name="Hofmann A."/>
            <person name="Sternberg P.W."/>
            <person name="Jex A.R."/>
            <person name="Gasser R.B."/>
        </authorList>
    </citation>
    <scope>NUCLEOTIDE SEQUENCE [LARGE SCALE GENOMIC DNA]</scope>
    <source>
        <strain evidence="11">PN_DK_2014</strain>
    </source>
</reference>
<feature type="transmembrane region" description="Helical" evidence="9">
    <location>
        <begin position="96"/>
        <end position="117"/>
    </location>
</feature>
<evidence type="ECO:0000259" key="10">
    <source>
        <dbReference type="PROSITE" id="PS50262"/>
    </source>
</evidence>
<evidence type="ECO:0000256" key="4">
    <source>
        <dbReference type="ARBA" id="ARBA00022989"/>
    </source>
</evidence>
<keyword evidence="5" id="KW-0297">G-protein coupled receptor</keyword>
<keyword evidence="2" id="KW-1003">Cell membrane</keyword>
<keyword evidence="4 9" id="KW-1133">Transmembrane helix</keyword>
<dbReference type="GO" id="GO:0008528">
    <property type="term" value="F:G protein-coupled peptide receptor activity"/>
    <property type="evidence" value="ECO:0007669"/>
    <property type="project" value="TreeGrafter"/>
</dbReference>
<dbReference type="InterPro" id="IPR017452">
    <property type="entry name" value="GPCR_Rhodpsn_7TM"/>
</dbReference>
<keyword evidence="12" id="KW-1185">Reference proteome</keyword>
<keyword evidence="7 11" id="KW-0675">Receptor</keyword>
<dbReference type="InterPro" id="IPR000276">
    <property type="entry name" value="GPCR_Rhodpsn"/>
</dbReference>
<feature type="transmembrane region" description="Helical" evidence="9">
    <location>
        <begin position="72"/>
        <end position="90"/>
    </location>
</feature>
<evidence type="ECO:0000256" key="6">
    <source>
        <dbReference type="ARBA" id="ARBA00023136"/>
    </source>
</evidence>
<keyword evidence="6 9" id="KW-0472">Membrane</keyword>
<sequence length="369" mass="42520">MTDEEQAFQRTDDGDLKAPTLIATDYLEIAVLAVVLCIGVPLNAVVLRKLLRQYSAGKALSRTKQDETRIGFLMLKIHLTIVDLIFIMLYCPGKLIWLICYVWPFGVFLCKATQYLWMFAHHSMSFAIVSIAIDRVKTVYDLMAMREHGRIAPPKSKINCIKRMIVLTYLGAAAFSLPQWLAWTTADLGSWSQCTTIWHQQRAQDFLDGHEYTYFFYWEQIYTVVHLTTMFWGPFLVLFLSYACITLTLFLYSFSSPQGTTELQRVNTDDRSIATNQDSCACRDKLSTNDSPVEPVRSWRIEMRARMCHISAVVILAYLLCWLPYNLISLAMFISKDLSVSLSIHFDIVRVFVIFNTFLNPFIYGFRDS</sequence>
<protein>
    <submittedName>
        <fullName evidence="11">Gonadotropin-releasing hormone receptor</fullName>
    </submittedName>
</protein>
<dbReference type="PANTHER" id="PTHR24230">
    <property type="entry name" value="G-PROTEIN COUPLED RECEPTOR"/>
    <property type="match status" value="1"/>
</dbReference>
<keyword evidence="3 9" id="KW-0812">Transmembrane</keyword>
<evidence type="ECO:0000313" key="12">
    <source>
        <dbReference type="Proteomes" id="UP000031036"/>
    </source>
</evidence>
<feature type="transmembrane region" description="Helical" evidence="9">
    <location>
        <begin position="307"/>
        <end position="328"/>
    </location>
</feature>